<dbReference type="SUPFAM" id="SSF117892">
    <property type="entry name" value="Band 7/SPFH domain"/>
    <property type="match status" value="1"/>
</dbReference>
<feature type="domain" description="Band 7" evidence="2">
    <location>
        <begin position="53"/>
        <end position="210"/>
    </location>
</feature>
<dbReference type="InterPro" id="IPR001107">
    <property type="entry name" value="Band_7"/>
</dbReference>
<gene>
    <name evidence="3" type="ORF">HK103_000234</name>
</gene>
<sequence>MEQRTMMRRVQPSYAHEEPYTAKSSVVYEGLLTGLGFVFGTLGSIPLCCCFPNPFKEIEQGSVGLVTKFGKFVKALDPGLYKINPFCENLQMIDIRMRVQDCPRQVVLTKDNVSIEIDSVLYWDILDPYTATFLVSDIEKSLIERTLTTLRMVLGSKTLQETIEHRDAISQEIRDVIDKTAESWGVRVESILLKDVILGRDILQNIASAATQKRIGESKVIAAEAEVGAAKLFREAADILNSSAAMQIRFLETLTTISANSGNKVLFLPTSVEDLTVIHKK</sequence>
<evidence type="ECO:0000256" key="1">
    <source>
        <dbReference type="ARBA" id="ARBA00008164"/>
    </source>
</evidence>
<comment type="caution">
    <text evidence="3">The sequence shown here is derived from an EMBL/GenBank/DDBJ whole genome shotgun (WGS) entry which is preliminary data.</text>
</comment>
<dbReference type="InterPro" id="IPR036013">
    <property type="entry name" value="Band_7/SPFH_dom_sf"/>
</dbReference>
<evidence type="ECO:0000313" key="4">
    <source>
        <dbReference type="Proteomes" id="UP001210925"/>
    </source>
</evidence>
<dbReference type="PANTHER" id="PTHR10264">
    <property type="entry name" value="BAND 7 PROTEIN-RELATED"/>
    <property type="match status" value="1"/>
</dbReference>
<accession>A0AAD5Y7J6</accession>
<dbReference type="Pfam" id="PF01145">
    <property type="entry name" value="Band_7"/>
    <property type="match status" value="1"/>
</dbReference>
<dbReference type="PRINTS" id="PR00721">
    <property type="entry name" value="STOMATIN"/>
</dbReference>
<dbReference type="Proteomes" id="UP001210925">
    <property type="component" value="Unassembled WGS sequence"/>
</dbReference>
<organism evidence="3 4">
    <name type="scientific">Boothiomyces macroporosus</name>
    <dbReference type="NCBI Taxonomy" id="261099"/>
    <lineage>
        <taxon>Eukaryota</taxon>
        <taxon>Fungi</taxon>
        <taxon>Fungi incertae sedis</taxon>
        <taxon>Chytridiomycota</taxon>
        <taxon>Chytridiomycota incertae sedis</taxon>
        <taxon>Chytridiomycetes</taxon>
        <taxon>Rhizophydiales</taxon>
        <taxon>Terramycetaceae</taxon>
        <taxon>Boothiomyces</taxon>
    </lineage>
</organism>
<evidence type="ECO:0000313" key="3">
    <source>
        <dbReference type="EMBL" id="KAJ3260624.1"/>
    </source>
</evidence>
<dbReference type="EMBL" id="JADGKB010000010">
    <property type="protein sequence ID" value="KAJ3260624.1"/>
    <property type="molecule type" value="Genomic_DNA"/>
</dbReference>
<dbReference type="Gene3D" id="3.30.479.30">
    <property type="entry name" value="Band 7 domain"/>
    <property type="match status" value="1"/>
</dbReference>
<proteinExistence type="inferred from homology"/>
<dbReference type="CDD" id="cd13437">
    <property type="entry name" value="SPFH_alloslipin"/>
    <property type="match status" value="1"/>
</dbReference>
<dbReference type="AlphaFoldDB" id="A0AAD5Y7J6"/>
<dbReference type="InterPro" id="IPR043202">
    <property type="entry name" value="Band-7_stomatin-like"/>
</dbReference>
<dbReference type="InterPro" id="IPR001972">
    <property type="entry name" value="Stomatin_HflK_fam"/>
</dbReference>
<protein>
    <recommendedName>
        <fullName evidence="2">Band 7 domain-containing protein</fullName>
    </recommendedName>
</protein>
<name>A0AAD5Y7J6_9FUNG</name>
<dbReference type="FunFam" id="3.30.479.30:FF:000004">
    <property type="entry name" value="Putative membrane protease family, stomatin"/>
    <property type="match status" value="1"/>
</dbReference>
<dbReference type="GO" id="GO:0098552">
    <property type="term" value="C:side of membrane"/>
    <property type="evidence" value="ECO:0007669"/>
    <property type="project" value="UniProtKB-ARBA"/>
</dbReference>
<reference evidence="3" key="1">
    <citation type="submission" date="2020-05" db="EMBL/GenBank/DDBJ databases">
        <title>Phylogenomic resolution of chytrid fungi.</title>
        <authorList>
            <person name="Stajich J.E."/>
            <person name="Amses K."/>
            <person name="Simmons R."/>
            <person name="Seto K."/>
            <person name="Myers J."/>
            <person name="Bonds A."/>
            <person name="Quandt C.A."/>
            <person name="Barry K."/>
            <person name="Liu P."/>
            <person name="Grigoriev I."/>
            <person name="Longcore J.E."/>
            <person name="James T.Y."/>
        </authorList>
    </citation>
    <scope>NUCLEOTIDE SEQUENCE</scope>
    <source>
        <strain evidence="3">PLAUS21</strain>
    </source>
</reference>
<dbReference type="PANTHER" id="PTHR10264:SF19">
    <property type="entry name" value="AT06885P-RELATED"/>
    <property type="match status" value="1"/>
</dbReference>
<dbReference type="GO" id="GO:0005886">
    <property type="term" value="C:plasma membrane"/>
    <property type="evidence" value="ECO:0007669"/>
    <property type="project" value="InterPro"/>
</dbReference>
<dbReference type="Gene3D" id="6.10.250.2090">
    <property type="match status" value="1"/>
</dbReference>
<keyword evidence="4" id="KW-1185">Reference proteome</keyword>
<evidence type="ECO:0000259" key="2">
    <source>
        <dbReference type="SMART" id="SM00244"/>
    </source>
</evidence>
<comment type="similarity">
    <text evidence="1">Belongs to the band 7/mec-2 family.</text>
</comment>
<dbReference type="SMART" id="SM00244">
    <property type="entry name" value="PHB"/>
    <property type="match status" value="1"/>
</dbReference>